<dbReference type="Proteomes" id="UP000637906">
    <property type="component" value="Unassembled WGS sequence"/>
</dbReference>
<proteinExistence type="predicted"/>
<dbReference type="AlphaFoldDB" id="A0A8J3HUD7"/>
<evidence type="ECO:0000313" key="2">
    <source>
        <dbReference type="Proteomes" id="UP000637906"/>
    </source>
</evidence>
<accession>A0A8J3HUD7</accession>
<evidence type="ECO:0008006" key="3">
    <source>
        <dbReference type="Google" id="ProtNLM"/>
    </source>
</evidence>
<organism evidence="1 2">
    <name type="scientific">Candidatus Mesenet longicola</name>
    <dbReference type="NCBI Taxonomy" id="1892558"/>
    <lineage>
        <taxon>Bacteria</taxon>
        <taxon>Pseudomonadati</taxon>
        <taxon>Pseudomonadota</taxon>
        <taxon>Alphaproteobacteria</taxon>
        <taxon>Rickettsiales</taxon>
        <taxon>Anaplasmataceae</taxon>
        <taxon>Candidatus Mesenet</taxon>
    </lineage>
</organism>
<dbReference type="EMBL" id="BNGU01000005">
    <property type="protein sequence ID" value="GHM59235.1"/>
    <property type="molecule type" value="Genomic_DNA"/>
</dbReference>
<dbReference type="Pfam" id="PF05258">
    <property type="entry name" value="DciA"/>
    <property type="match status" value="1"/>
</dbReference>
<protein>
    <recommendedName>
        <fullName evidence="3">DUF721 domain-containing protein</fullName>
    </recommendedName>
</protein>
<sequence length="111" mass="12718">MIVKYRGPQKLRSIVESCASKCIKKEVSKIEIRLLLNWRNIVGSEISKASEPEKVVFYQNSNSGILHLFVTNSSMALQIQHLSLLIIEKITVFFGYKAVYDIKIKQRPAYS</sequence>
<gene>
    <name evidence="1" type="ORF">sL5_02280</name>
</gene>
<dbReference type="InterPro" id="IPR007922">
    <property type="entry name" value="DciA-like"/>
</dbReference>
<comment type="caution">
    <text evidence="1">The sequence shown here is derived from an EMBL/GenBank/DDBJ whole genome shotgun (WGS) entry which is preliminary data.</text>
</comment>
<evidence type="ECO:0000313" key="1">
    <source>
        <dbReference type="EMBL" id="GHM59235.1"/>
    </source>
</evidence>
<name>A0A8J3HUD7_9RICK</name>
<reference evidence="1 2" key="1">
    <citation type="journal article" date="2021" name="Microb. Ecol.">
        <title>Candidatus Mesenet longicola: Novel Endosymbionts of Brontispa longissima that Induce Cytoplasmic Incompatibility.</title>
        <authorList>
            <person name="Takano S."/>
            <person name="Gotoh Y."/>
            <person name="Hayashi T."/>
        </authorList>
    </citation>
    <scope>NUCLEOTIDE SEQUENCE [LARGE SCALE GENOMIC DNA]</scope>
    <source>
        <strain evidence="1">L5</strain>
    </source>
</reference>
<keyword evidence="2" id="KW-1185">Reference proteome</keyword>